<dbReference type="Gene3D" id="1.10.30.50">
    <property type="match status" value="1"/>
</dbReference>
<evidence type="ECO:0000313" key="2">
    <source>
        <dbReference type="EMBL" id="MCS5480396.1"/>
    </source>
</evidence>
<accession>A0ABT2FYT7</accession>
<keyword evidence="2" id="KW-0378">Hydrolase</keyword>
<dbReference type="SMART" id="SM00507">
    <property type="entry name" value="HNHc"/>
    <property type="match status" value="1"/>
</dbReference>
<sequence length="443" mass="49420">MTAPTAITTLIEQSDAELTTTITDAHRQLTRHKARFIIALTEFNDRELADAHGAPNTAAWLQRTHSIARRTAYEYLRTGRGLRKFPRLAQEFLAATFSYSVVRLLLRHMTPDNEEELIGLARAHPITELAQLLAGRDQPDSRPTANRISVVTDPETGEVRIWGRLDPERGAEFLAALKISELAHLIDIDEVAEDELADPAAVEKLVEQARTPEEEKPRKTRFGAPLSTTLFTAFMGLVHMVRSHPLSRVRAPGAEVNVLYTQDHRAFLPGHHGGQTGELMRSVLNGSVRWHLLSREGLALKVSRSTRLASRAQEKALLTAWGHQCAAPGCDHTRFLEFHHIVPWAEGGVTELANLLPLCSGCHGLIAAGTMTVHIDADPDLIRFRFPDGECFTSERRRPAVTDEAMGRWGDRYFDGPVPDGDEHLLQVWDHPDSFDEPREGKV</sequence>
<protein>
    <submittedName>
        <fullName evidence="2">HNH endonuclease</fullName>
    </submittedName>
</protein>
<keyword evidence="2" id="KW-0540">Nuclease</keyword>
<keyword evidence="3" id="KW-1185">Reference proteome</keyword>
<organism evidence="2 3">
    <name type="scientific">Corynebacterium lemuris</name>
    <dbReference type="NCBI Taxonomy" id="1859292"/>
    <lineage>
        <taxon>Bacteria</taxon>
        <taxon>Bacillati</taxon>
        <taxon>Actinomycetota</taxon>
        <taxon>Actinomycetes</taxon>
        <taxon>Mycobacteriales</taxon>
        <taxon>Corynebacteriaceae</taxon>
        <taxon>Corynebacterium</taxon>
    </lineage>
</organism>
<dbReference type="Proteomes" id="UP001205965">
    <property type="component" value="Unassembled WGS sequence"/>
</dbReference>
<proteinExistence type="predicted"/>
<dbReference type="InterPro" id="IPR003615">
    <property type="entry name" value="HNH_nuc"/>
</dbReference>
<dbReference type="GO" id="GO:0004519">
    <property type="term" value="F:endonuclease activity"/>
    <property type="evidence" value="ECO:0007669"/>
    <property type="project" value="UniProtKB-KW"/>
</dbReference>
<dbReference type="EMBL" id="JANWTC010000010">
    <property type="protein sequence ID" value="MCS5480396.1"/>
    <property type="molecule type" value="Genomic_DNA"/>
</dbReference>
<dbReference type="CDD" id="cd00085">
    <property type="entry name" value="HNHc"/>
    <property type="match status" value="1"/>
</dbReference>
<evidence type="ECO:0000313" key="3">
    <source>
        <dbReference type="Proteomes" id="UP001205965"/>
    </source>
</evidence>
<dbReference type="InterPro" id="IPR002711">
    <property type="entry name" value="HNH"/>
</dbReference>
<dbReference type="RefSeq" id="WP_259428467.1">
    <property type="nucleotide sequence ID" value="NZ_JANWTC010000010.1"/>
</dbReference>
<comment type="caution">
    <text evidence="2">The sequence shown here is derived from an EMBL/GenBank/DDBJ whole genome shotgun (WGS) entry which is preliminary data.</text>
</comment>
<dbReference type="Pfam" id="PF01844">
    <property type="entry name" value="HNH"/>
    <property type="match status" value="1"/>
</dbReference>
<evidence type="ECO:0000259" key="1">
    <source>
        <dbReference type="SMART" id="SM00507"/>
    </source>
</evidence>
<name>A0ABT2FYT7_9CORY</name>
<feature type="domain" description="HNH nuclease" evidence="1">
    <location>
        <begin position="312"/>
        <end position="364"/>
    </location>
</feature>
<keyword evidence="2" id="KW-0255">Endonuclease</keyword>
<gene>
    <name evidence="2" type="ORF">NYP18_12110</name>
</gene>
<reference evidence="2 3" key="1">
    <citation type="submission" date="2022-08" db="EMBL/GenBank/DDBJ databases">
        <title>YIM 101645 draft genome.</title>
        <authorList>
            <person name="Chen X."/>
        </authorList>
    </citation>
    <scope>NUCLEOTIDE SEQUENCE [LARGE SCALE GENOMIC DNA]</scope>
    <source>
        <strain evidence="2 3">YIM 101645</strain>
    </source>
</reference>